<gene>
    <name evidence="2" type="ORF">R1CP_18425</name>
</gene>
<dbReference type="Proteomes" id="UP000186108">
    <property type="component" value="Chromosome"/>
</dbReference>
<keyword evidence="1" id="KW-1133">Transmembrane helix</keyword>
<accession>A0A1B1K718</accession>
<sequence>MGSNAKGGKMSAVSKAMYKPLALAASVAGGIAASAVFGQVWKRVAGESEAPDPKDLSRSTREVLIAAAVQGTVFGLVKAAVDRAGAQGYRKLAHADPR</sequence>
<evidence type="ECO:0000313" key="3">
    <source>
        <dbReference type="Proteomes" id="UP000186108"/>
    </source>
</evidence>
<dbReference type="EMBL" id="CP009111">
    <property type="protein sequence ID" value="ANS28369.1"/>
    <property type="molecule type" value="Genomic_DNA"/>
</dbReference>
<evidence type="ECO:0008006" key="4">
    <source>
        <dbReference type="Google" id="ProtNLM"/>
    </source>
</evidence>
<dbReference type="InterPro" id="IPR025329">
    <property type="entry name" value="DUF4235"/>
</dbReference>
<proteinExistence type="predicted"/>
<dbReference type="PATRIC" id="fig|37919.13.peg.3829"/>
<evidence type="ECO:0000256" key="1">
    <source>
        <dbReference type="SAM" id="Phobius"/>
    </source>
</evidence>
<protein>
    <recommendedName>
        <fullName evidence="4">DUF4235 domain-containing protein</fullName>
    </recommendedName>
</protein>
<dbReference type="Pfam" id="PF14019">
    <property type="entry name" value="DUF4235"/>
    <property type="match status" value="1"/>
</dbReference>
<evidence type="ECO:0000313" key="2">
    <source>
        <dbReference type="EMBL" id="ANS28369.1"/>
    </source>
</evidence>
<dbReference type="AlphaFoldDB" id="A0A1B1K718"/>
<reference evidence="2 3" key="1">
    <citation type="submission" date="2014-07" db="EMBL/GenBank/DDBJ databases">
        <authorList>
            <person name="Zhang J.E."/>
            <person name="Yang H."/>
            <person name="Guo J."/>
            <person name="Deng Z."/>
            <person name="Luo H."/>
            <person name="Luo M."/>
            <person name="Zhao B."/>
        </authorList>
    </citation>
    <scope>NUCLEOTIDE SEQUENCE [LARGE SCALE GENOMIC DNA]</scope>
    <source>
        <strain evidence="2 3">1CP</strain>
    </source>
</reference>
<keyword evidence="1" id="KW-0812">Transmembrane</keyword>
<feature type="transmembrane region" description="Helical" evidence="1">
    <location>
        <begin position="62"/>
        <end position="81"/>
    </location>
</feature>
<keyword evidence="1" id="KW-0472">Membrane</keyword>
<organism evidence="2 3">
    <name type="scientific">Rhodococcus opacus</name>
    <name type="common">Nocardia opaca</name>
    <dbReference type="NCBI Taxonomy" id="37919"/>
    <lineage>
        <taxon>Bacteria</taxon>
        <taxon>Bacillati</taxon>
        <taxon>Actinomycetota</taxon>
        <taxon>Actinomycetes</taxon>
        <taxon>Mycobacteriales</taxon>
        <taxon>Nocardiaceae</taxon>
        <taxon>Rhodococcus</taxon>
    </lineage>
</organism>
<name>A0A1B1K718_RHOOP</name>